<reference evidence="2" key="1">
    <citation type="journal article" date="2019" name="Int. J. Syst. Evol. Microbiol.">
        <title>The Global Catalogue of Microorganisms (GCM) 10K type strain sequencing project: providing services to taxonomists for standard genome sequencing and annotation.</title>
        <authorList>
            <consortium name="The Broad Institute Genomics Platform"/>
            <consortium name="The Broad Institute Genome Sequencing Center for Infectious Disease"/>
            <person name="Wu L."/>
            <person name="Ma J."/>
        </authorList>
    </citation>
    <scope>NUCLEOTIDE SEQUENCE [LARGE SCALE GENOMIC DNA]</scope>
    <source>
        <strain evidence="2">WYCCWR 13023</strain>
    </source>
</reference>
<dbReference type="RefSeq" id="WP_213259261.1">
    <property type="nucleotide sequence ID" value="NZ_JAGYWA010000007.1"/>
</dbReference>
<evidence type="ECO:0008006" key="3">
    <source>
        <dbReference type="Google" id="ProtNLM"/>
    </source>
</evidence>
<accession>A0ABV9PGX4</accession>
<gene>
    <name evidence="1" type="ORF">ACFO5S_18800</name>
</gene>
<protein>
    <recommendedName>
        <fullName evidence="3">Lipoprotein</fullName>
    </recommendedName>
</protein>
<sequence>MQKITILFTILFLTLSSCGVKTTQSLLSDGNYDAAIDRAVEALRTKKDSKGKQDYVYLLEEAFAKAKDRDLRNLEMMSKEANPSNAERIYNTYLQLNNRQEKIRPLLPLPLLKLGKNATFQFDNYSDAIVNSKNALSKYLYENASALLKSNNKMDFRKAYDDFFYLESINPGYKNAKKLMDDAQFKGTDFVDVYARNETNMVIPKMLQDDLLDFKTYGLNDKWTVYHNARQKNVNYDYSLIINFRAILISPEQIKEKEFTKERQVKDGVKTLLDSRGRPVKDTLGREIKVDNYKTLRATVYEFRQFKSCQVTAKVDYIDLRSNQLVQTFPLTSEFIFENIYSTYKGNREACDNNYLSYFDKRAVPFPNNEQMVYDTGEDLKARLKDIIVKNKFR</sequence>
<proteinExistence type="predicted"/>
<name>A0ABV9PGX4_9FLAO</name>
<dbReference type="EMBL" id="JBHSGV010000007">
    <property type="protein sequence ID" value="MFC4749509.1"/>
    <property type="molecule type" value="Genomic_DNA"/>
</dbReference>
<keyword evidence="2" id="KW-1185">Reference proteome</keyword>
<organism evidence="1 2">
    <name type="scientific">Flavobacterium branchiicola</name>
    <dbReference type="NCBI Taxonomy" id="1114875"/>
    <lineage>
        <taxon>Bacteria</taxon>
        <taxon>Pseudomonadati</taxon>
        <taxon>Bacteroidota</taxon>
        <taxon>Flavobacteriia</taxon>
        <taxon>Flavobacteriales</taxon>
        <taxon>Flavobacteriaceae</taxon>
        <taxon>Flavobacterium</taxon>
    </lineage>
</organism>
<evidence type="ECO:0000313" key="1">
    <source>
        <dbReference type="EMBL" id="MFC4749509.1"/>
    </source>
</evidence>
<comment type="caution">
    <text evidence="1">The sequence shown here is derived from an EMBL/GenBank/DDBJ whole genome shotgun (WGS) entry which is preliminary data.</text>
</comment>
<evidence type="ECO:0000313" key="2">
    <source>
        <dbReference type="Proteomes" id="UP001595935"/>
    </source>
</evidence>
<dbReference type="PROSITE" id="PS51257">
    <property type="entry name" value="PROKAR_LIPOPROTEIN"/>
    <property type="match status" value="1"/>
</dbReference>
<dbReference type="Proteomes" id="UP001595935">
    <property type="component" value="Unassembled WGS sequence"/>
</dbReference>